<protein>
    <recommendedName>
        <fullName evidence="4">Glycosyl hydrolase family 13 catalytic domain-containing protein</fullName>
    </recommendedName>
</protein>
<dbReference type="GO" id="GO:0004556">
    <property type="term" value="F:alpha-amylase activity"/>
    <property type="evidence" value="ECO:0007669"/>
    <property type="project" value="TreeGrafter"/>
</dbReference>
<dbReference type="Proteomes" id="UP000228921">
    <property type="component" value="Unassembled WGS sequence"/>
</dbReference>
<dbReference type="PROSITE" id="PS51257">
    <property type="entry name" value="PROKAR_LIPOPROTEIN"/>
    <property type="match status" value="1"/>
</dbReference>
<feature type="signal peptide" evidence="3">
    <location>
        <begin position="1"/>
        <end position="22"/>
    </location>
</feature>
<feature type="domain" description="Glycosyl hydrolase family 13 catalytic" evidence="4">
    <location>
        <begin position="198"/>
        <end position="582"/>
    </location>
</feature>
<dbReference type="Gene3D" id="2.30.30.40">
    <property type="entry name" value="SH3 Domains"/>
    <property type="match status" value="1"/>
</dbReference>
<dbReference type="Gene3D" id="3.20.20.80">
    <property type="entry name" value="Glycosidases"/>
    <property type="match status" value="2"/>
</dbReference>
<dbReference type="SMART" id="SM00642">
    <property type="entry name" value="Aamy"/>
    <property type="match status" value="1"/>
</dbReference>
<feature type="chain" id="PRO_5014760432" description="Glycosyl hydrolase family 13 catalytic domain-containing protein" evidence="3">
    <location>
        <begin position="23"/>
        <end position="676"/>
    </location>
</feature>
<comment type="caution">
    <text evidence="5">The sequence shown here is derived from an EMBL/GenBank/DDBJ whole genome shotgun (WGS) entry which is preliminary data.</text>
</comment>
<organism evidence="5 6">
    <name type="scientific">Candidatus Thermofonsia Clade 1 bacterium</name>
    <dbReference type="NCBI Taxonomy" id="2364210"/>
    <lineage>
        <taxon>Bacteria</taxon>
        <taxon>Bacillati</taxon>
        <taxon>Chloroflexota</taxon>
        <taxon>Candidatus Thermofontia</taxon>
        <taxon>Candidatus Thermofonsia Clade 1</taxon>
    </lineage>
</organism>
<sequence>MLRRLSLILLIFAALLSGCDSSETLATVTARAEGTQRVAPTLTAAAQVTATRTPTPTVTPSRTPTPSPTPEATAPPTPEPVESPTPEATAPATGLDGTINRATVARSQPSLGAPEVARLEMGQAVLATARSRRFAQIALPDGQTAWILSAHADWAGDLALLPEVEVVAEAATPAPPDFDPLPVRRPETAWFGESVIYSLFVRSFRDSDGDGIGDLRGVIEGLDYIQSLGANTIWLLPIFSSPSYHGYDTTDYYTINPDYGTLEDFLELIQAVRRRGMYLLIDYVANHTSNQHPFFRDALGRPQSEYAEFYIWNNPEHTRYQAFAGIGFMPELNYDSPRVREYMINVALHWLDPNGDGDPSDGVHGFRADVAKDVPLDFWRELRAAMDRVNPSAVILGEIWADGAVISRFLDGTSIDAAFHFPAFHALSGHQDRNGDGIINGVGGAAPLGSAMRALRRTIAPTTFLAHFTHNHDTNRLMSMVEGNVQLARAAAVWLYTAPDVPTIYYGEEIGMKGVKGTGNPYFDEFRREPLDWYAAESGAGMTRWFRPVNRNNAPNDGISVEEQEGDPTSLLRLYRTLGKLRNENVALRAGNFAIPRTEDALYVLQRWSEDSLYLVAINFTTQPQTFEAARYHVAGNIAFAPQSAQIVLLEQGSGNFERGFKLERGGFVVLRLSLP</sequence>
<dbReference type="InterPro" id="IPR045857">
    <property type="entry name" value="O16G_dom_2"/>
</dbReference>
<dbReference type="PANTHER" id="PTHR10357:SF179">
    <property type="entry name" value="NEUTRAL AND BASIC AMINO ACID TRANSPORT PROTEIN RBAT"/>
    <property type="match status" value="1"/>
</dbReference>
<feature type="compositionally biased region" description="Pro residues" evidence="2">
    <location>
        <begin position="63"/>
        <end position="83"/>
    </location>
</feature>
<comment type="similarity">
    <text evidence="1">Belongs to the glycosyl hydrolase 13 family.</text>
</comment>
<dbReference type="GO" id="GO:0009313">
    <property type="term" value="P:oligosaccharide catabolic process"/>
    <property type="evidence" value="ECO:0007669"/>
    <property type="project" value="TreeGrafter"/>
</dbReference>
<evidence type="ECO:0000256" key="2">
    <source>
        <dbReference type="SAM" id="MobiDB-lite"/>
    </source>
</evidence>
<dbReference type="PANTHER" id="PTHR10357">
    <property type="entry name" value="ALPHA-AMYLASE FAMILY MEMBER"/>
    <property type="match status" value="1"/>
</dbReference>
<proteinExistence type="inferred from homology"/>
<dbReference type="EMBL" id="PGTK01000008">
    <property type="protein sequence ID" value="PJF30600.1"/>
    <property type="molecule type" value="Genomic_DNA"/>
</dbReference>
<feature type="region of interest" description="Disordered" evidence="2">
    <location>
        <begin position="46"/>
        <end position="97"/>
    </location>
</feature>
<dbReference type="SUPFAM" id="SSF51445">
    <property type="entry name" value="(Trans)glycosidases"/>
    <property type="match status" value="1"/>
</dbReference>
<evidence type="ECO:0000259" key="4">
    <source>
        <dbReference type="SMART" id="SM00642"/>
    </source>
</evidence>
<keyword evidence="3" id="KW-0732">Signal</keyword>
<accession>A0A2M8NZ82</accession>
<dbReference type="InterPro" id="IPR006047">
    <property type="entry name" value="GH13_cat_dom"/>
</dbReference>
<evidence type="ECO:0000313" key="6">
    <source>
        <dbReference type="Proteomes" id="UP000228921"/>
    </source>
</evidence>
<dbReference type="InterPro" id="IPR017853">
    <property type="entry name" value="GH"/>
</dbReference>
<gene>
    <name evidence="5" type="ORF">CUN51_07265</name>
</gene>
<feature type="compositionally biased region" description="Low complexity" evidence="2">
    <location>
        <begin position="46"/>
        <end position="62"/>
    </location>
</feature>
<dbReference type="Gene3D" id="3.90.400.10">
    <property type="entry name" value="Oligo-1,6-glucosidase, Domain 2"/>
    <property type="match status" value="1"/>
</dbReference>
<evidence type="ECO:0000313" key="5">
    <source>
        <dbReference type="EMBL" id="PJF30600.1"/>
    </source>
</evidence>
<dbReference type="AlphaFoldDB" id="A0A2M8NZ82"/>
<dbReference type="Pfam" id="PF00128">
    <property type="entry name" value="Alpha-amylase"/>
    <property type="match status" value="1"/>
</dbReference>
<feature type="compositionally biased region" description="Low complexity" evidence="2">
    <location>
        <begin position="84"/>
        <end position="93"/>
    </location>
</feature>
<evidence type="ECO:0000256" key="3">
    <source>
        <dbReference type="SAM" id="SignalP"/>
    </source>
</evidence>
<evidence type="ECO:0000256" key="1">
    <source>
        <dbReference type="ARBA" id="ARBA00008061"/>
    </source>
</evidence>
<reference evidence="5 6" key="1">
    <citation type="submission" date="2017-11" db="EMBL/GenBank/DDBJ databases">
        <title>Evolution of Phototrophy in the Chloroflexi Phylum Driven by Horizontal Gene Transfer.</title>
        <authorList>
            <person name="Ward L.M."/>
            <person name="Hemp J."/>
            <person name="Shih P.M."/>
            <person name="Mcglynn S.E."/>
            <person name="Fischer W."/>
        </authorList>
    </citation>
    <scope>NUCLEOTIDE SEQUENCE [LARGE SCALE GENOMIC DNA]</scope>
    <source>
        <strain evidence="5">CP2_2F</strain>
    </source>
</reference>
<name>A0A2M8NZ82_9CHLR</name>